<keyword evidence="2" id="KW-1133">Transmembrane helix</keyword>
<keyword evidence="2" id="KW-0812">Transmembrane</keyword>
<comment type="caution">
    <text evidence="3">The sequence shown here is derived from an EMBL/GenBank/DDBJ whole genome shotgun (WGS) entry which is preliminary data.</text>
</comment>
<sequence length="1279" mass="141654">MEGPPPPPPPPRPATTVTHEKTVEEPGKDNEPRDAREPSPKAQEKVGPESSDICNDTAMVEQFRAVAKAALNDVEHITFRDCFRRKFVFPWESVKAWVISCGRFDLFEPTIGFVLPTYWSTLVRPGMLLWMRMHDPNAINRGLGVPPTAPGFTGQGQPQSPSMGLGSTGNISRPPLHPSGFFGRPGPPFRRTPDIVEVAPSKRARGRVLGWVVDSSATSKNRRNTRSRSRGSDSSGTGSSSTSSQSDSSATSSTDTDSEQDPSGAERKKLVRRGLVFSTKFNKHNVVDLLKPGMNRQYTFDMELHVEGGKRRKPNLSSFDIISANRLAHGISDVEKGGASVQLVYRPKKILDSLNGSVDGDIIMRWHHIKQRYMDFDLFSHYASSYLSTDSNRMFSIIRSLLDRVQRDKLRRTDYGCYIEPGTILRWDSSGDDASQYAIFAAVPYFYVDHVHGSTAEKQNLKAGSICPPWRLHQSFSPFDPSIQRDEEQAFRKYQGKKGNQILWIGQLWVLITNSGFLTYGDMSHNSDLLLGDSIKTEMEKPQAALGERTVEFMDVQRQMFYISLDRCRTFVKLQSTIIDELTKAYAEPDIGWDWQLATSEQKELTAASWQIMVKDEKNRVLRVTFLQPKKGFKKRRMGAGSSSSSLGGSYDDTDSDSSDADSVQLVDTKQPDECFFVRASGEMKNRGNDKEEKSWVDPDVINSAWPEDRKGQKENTAGKNDDHVKILAESLEHVGLAMNSATHNTVLPGFFVGSLSQDESDILHHYHETPSVSYDELCRRANLTGLPEATMPILTESQGQTGVLLPTNMTKGRPVSLVIAEQILQTSIQVLEFFAPKDSSSPVTGKLRGGLLSILEVATNNDPATGSSDSSGTLVQYSSVSTAAAAGPSNHTSPDNGTLKAEWVIERSGPKELQPEMGYCKACEDGKVYKTEDAAIDHLRKEHDLKFPSREQLRKQFLKPLSEAMRERQKAEKLKLLRLCRDQMLRIANRASALQAGVTSDEGFRSPGLPLALIVAFEMIVFFLCSVGHSLRHLDKTIEEHIASSEQLSGLKIPDLIRMLEETLANKAEEQVLKANRLIITSARTGSAGDAVHYSKRVGPEPVHGGMDVAGLYQGYIDKQRSELLTHTPNRKRLRTILALADETTALATLTKPQANATVARKILHKLEHPLLHSQSQLLHLHHTALTKLATRDCKATEKTILLCAETTKDEQSRAILLFTIATVVFLPLSFVASYLGMSQSGGEIIADGWAGNEGGNGDVKRGGEGEGEKVYNLMKII</sequence>
<feature type="compositionally biased region" description="Low complexity" evidence="1">
    <location>
        <begin position="639"/>
        <end position="651"/>
    </location>
</feature>
<feature type="compositionally biased region" description="Basic and acidic residues" evidence="1">
    <location>
        <begin position="18"/>
        <end position="47"/>
    </location>
</feature>
<reference evidence="3" key="2">
    <citation type="submission" date="2023-06" db="EMBL/GenBank/DDBJ databases">
        <authorList>
            <consortium name="Lawrence Berkeley National Laboratory"/>
            <person name="Haridas S."/>
            <person name="Hensen N."/>
            <person name="Bonometti L."/>
            <person name="Westerberg I."/>
            <person name="Brannstrom I.O."/>
            <person name="Guillou S."/>
            <person name="Cros-Aarteil S."/>
            <person name="Calhoun S."/>
            <person name="Kuo A."/>
            <person name="Mondo S."/>
            <person name="Pangilinan J."/>
            <person name="Riley R."/>
            <person name="Labutti K."/>
            <person name="Andreopoulos B."/>
            <person name="Lipzen A."/>
            <person name="Chen C."/>
            <person name="Yanf M."/>
            <person name="Daum C."/>
            <person name="Ng V."/>
            <person name="Clum A."/>
            <person name="Steindorff A."/>
            <person name="Ohm R."/>
            <person name="Martin F."/>
            <person name="Silar P."/>
            <person name="Natvig D."/>
            <person name="Lalanne C."/>
            <person name="Gautier V."/>
            <person name="Ament-Velasquez S.L."/>
            <person name="Kruys A."/>
            <person name="Hutchinson M.I."/>
            <person name="Powell A.J."/>
            <person name="Barry K."/>
            <person name="Miller A.N."/>
            <person name="Grigoriev I.V."/>
            <person name="Debuchy R."/>
            <person name="Gladieux P."/>
            <person name="Thoren M.H."/>
            <person name="Johannesson H."/>
        </authorList>
    </citation>
    <scope>NUCLEOTIDE SEQUENCE</scope>
    <source>
        <strain evidence="3">SMH4131-1</strain>
    </source>
</reference>
<feature type="transmembrane region" description="Helical" evidence="2">
    <location>
        <begin position="1217"/>
        <end position="1239"/>
    </location>
</feature>
<feature type="region of interest" description="Disordered" evidence="1">
    <location>
        <begin position="635"/>
        <end position="663"/>
    </location>
</feature>
<name>A0AAE0IUQ8_9PEZI</name>
<feature type="region of interest" description="Disordered" evidence="1">
    <location>
        <begin position="148"/>
        <end position="193"/>
    </location>
</feature>
<protein>
    <submittedName>
        <fullName evidence="3">Uncharacterized protein</fullName>
    </submittedName>
</protein>
<proteinExistence type="predicted"/>
<accession>A0AAE0IUQ8</accession>
<evidence type="ECO:0000256" key="2">
    <source>
        <dbReference type="SAM" id="Phobius"/>
    </source>
</evidence>
<evidence type="ECO:0000313" key="3">
    <source>
        <dbReference type="EMBL" id="KAK3331661.1"/>
    </source>
</evidence>
<keyword evidence="2" id="KW-0472">Membrane</keyword>
<evidence type="ECO:0000313" key="4">
    <source>
        <dbReference type="Proteomes" id="UP001286456"/>
    </source>
</evidence>
<reference evidence="3" key="1">
    <citation type="journal article" date="2023" name="Mol. Phylogenet. Evol.">
        <title>Genome-scale phylogeny and comparative genomics of the fungal order Sordariales.</title>
        <authorList>
            <person name="Hensen N."/>
            <person name="Bonometti L."/>
            <person name="Westerberg I."/>
            <person name="Brannstrom I.O."/>
            <person name="Guillou S."/>
            <person name="Cros-Aarteil S."/>
            <person name="Calhoun S."/>
            <person name="Haridas S."/>
            <person name="Kuo A."/>
            <person name="Mondo S."/>
            <person name="Pangilinan J."/>
            <person name="Riley R."/>
            <person name="LaButti K."/>
            <person name="Andreopoulos B."/>
            <person name="Lipzen A."/>
            <person name="Chen C."/>
            <person name="Yan M."/>
            <person name="Daum C."/>
            <person name="Ng V."/>
            <person name="Clum A."/>
            <person name="Steindorff A."/>
            <person name="Ohm R.A."/>
            <person name="Martin F."/>
            <person name="Silar P."/>
            <person name="Natvig D.O."/>
            <person name="Lalanne C."/>
            <person name="Gautier V."/>
            <person name="Ament-Velasquez S.L."/>
            <person name="Kruys A."/>
            <person name="Hutchinson M.I."/>
            <person name="Powell A.J."/>
            <person name="Barry K."/>
            <person name="Miller A.N."/>
            <person name="Grigoriev I.V."/>
            <person name="Debuchy R."/>
            <person name="Gladieux P."/>
            <person name="Hiltunen Thoren M."/>
            <person name="Johannesson H."/>
        </authorList>
    </citation>
    <scope>NUCLEOTIDE SEQUENCE</scope>
    <source>
        <strain evidence="3">SMH4131-1</strain>
    </source>
</reference>
<evidence type="ECO:0000256" key="1">
    <source>
        <dbReference type="SAM" id="MobiDB-lite"/>
    </source>
</evidence>
<organism evidence="3 4">
    <name type="scientific">Cercophora scortea</name>
    <dbReference type="NCBI Taxonomy" id="314031"/>
    <lineage>
        <taxon>Eukaryota</taxon>
        <taxon>Fungi</taxon>
        <taxon>Dikarya</taxon>
        <taxon>Ascomycota</taxon>
        <taxon>Pezizomycotina</taxon>
        <taxon>Sordariomycetes</taxon>
        <taxon>Sordariomycetidae</taxon>
        <taxon>Sordariales</taxon>
        <taxon>Lasiosphaeriaceae</taxon>
        <taxon>Cercophora</taxon>
    </lineage>
</organism>
<feature type="region of interest" description="Disordered" evidence="1">
    <location>
        <begin position="1"/>
        <end position="52"/>
    </location>
</feature>
<dbReference type="EMBL" id="JAUEPO010000002">
    <property type="protein sequence ID" value="KAK3331661.1"/>
    <property type="molecule type" value="Genomic_DNA"/>
</dbReference>
<dbReference type="Gene3D" id="1.20.58.340">
    <property type="entry name" value="Magnesium transport protein CorA, transmembrane region"/>
    <property type="match status" value="1"/>
</dbReference>
<feature type="compositionally biased region" description="Basic residues" evidence="1">
    <location>
        <begin position="220"/>
        <end position="229"/>
    </location>
</feature>
<dbReference type="AlphaFoldDB" id="A0AAE0IUQ8"/>
<feature type="transmembrane region" description="Helical" evidence="2">
    <location>
        <begin position="1009"/>
        <end position="1028"/>
    </location>
</feature>
<feature type="region of interest" description="Disordered" evidence="1">
    <location>
        <begin position="215"/>
        <end position="269"/>
    </location>
</feature>
<keyword evidence="4" id="KW-1185">Reference proteome</keyword>
<feature type="compositionally biased region" description="Low complexity" evidence="1">
    <location>
        <begin position="232"/>
        <end position="255"/>
    </location>
</feature>
<feature type="compositionally biased region" description="Pro residues" evidence="1">
    <location>
        <begin position="1"/>
        <end position="13"/>
    </location>
</feature>
<dbReference type="Proteomes" id="UP001286456">
    <property type="component" value="Unassembled WGS sequence"/>
</dbReference>
<gene>
    <name evidence="3" type="ORF">B0T19DRAFT_397499</name>
</gene>